<dbReference type="InterPro" id="IPR016181">
    <property type="entry name" value="Acyl_CoA_acyltransferase"/>
</dbReference>
<accession>A0ABT1MXQ1</accession>
<proteinExistence type="predicted"/>
<keyword evidence="3" id="KW-1185">Reference proteome</keyword>
<dbReference type="Gene3D" id="3.40.630.30">
    <property type="match status" value="1"/>
</dbReference>
<comment type="caution">
    <text evidence="2">The sequence shown here is derived from an EMBL/GenBank/DDBJ whole genome shotgun (WGS) entry which is preliminary data.</text>
</comment>
<dbReference type="RefSeq" id="WP_255330659.1">
    <property type="nucleotide sequence ID" value="NZ_JAKZEU010000005.1"/>
</dbReference>
<gene>
    <name evidence="2" type="ORF">MLD63_14630</name>
</gene>
<dbReference type="EMBL" id="JAKZEU010000005">
    <property type="protein sequence ID" value="MCQ0971656.1"/>
    <property type="molecule type" value="Genomic_DNA"/>
</dbReference>
<evidence type="ECO:0000313" key="3">
    <source>
        <dbReference type="Proteomes" id="UP001203945"/>
    </source>
</evidence>
<name>A0ABT1MXQ1_9RHOB</name>
<sequence length="157" mass="17334">MISLHVVPAGELDRLSGLMMNAGPQFASSGAVAIQDRTPDLTFHEIRAEGRTVGMFKLDPRYHERHDFAKADEIGLRGVLIDRDHQGKGYGLAAVRLLPDHVKITHPLARAVLLTVNIKNGGAYRTYQRAGFVDTDERYLGGDLGPQHIMRLSLDHA</sequence>
<evidence type="ECO:0000259" key="1">
    <source>
        <dbReference type="PROSITE" id="PS51186"/>
    </source>
</evidence>
<dbReference type="PROSITE" id="PS51186">
    <property type="entry name" value="GNAT"/>
    <property type="match status" value="1"/>
</dbReference>
<dbReference type="Pfam" id="PF00583">
    <property type="entry name" value="Acetyltransf_1"/>
    <property type="match status" value="1"/>
</dbReference>
<feature type="domain" description="N-acetyltransferase" evidence="1">
    <location>
        <begin position="2"/>
        <end position="155"/>
    </location>
</feature>
<dbReference type="SUPFAM" id="SSF55729">
    <property type="entry name" value="Acyl-CoA N-acyltransferases (Nat)"/>
    <property type="match status" value="1"/>
</dbReference>
<dbReference type="Proteomes" id="UP001203945">
    <property type="component" value="Unassembled WGS sequence"/>
</dbReference>
<dbReference type="InterPro" id="IPR000182">
    <property type="entry name" value="GNAT_dom"/>
</dbReference>
<reference evidence="2 3" key="1">
    <citation type="submission" date="2022-03" db="EMBL/GenBank/DDBJ databases">
        <authorList>
            <person name="He Y."/>
        </authorList>
    </citation>
    <scope>NUCLEOTIDE SEQUENCE [LARGE SCALE GENOMIC DNA]</scope>
    <source>
        <strain evidence="2 3">TK19116</strain>
    </source>
</reference>
<organism evidence="2 3">
    <name type="scientific">Paracoccus albicereus</name>
    <dbReference type="NCBI Taxonomy" id="2922394"/>
    <lineage>
        <taxon>Bacteria</taxon>
        <taxon>Pseudomonadati</taxon>
        <taxon>Pseudomonadota</taxon>
        <taxon>Alphaproteobacteria</taxon>
        <taxon>Rhodobacterales</taxon>
        <taxon>Paracoccaceae</taxon>
        <taxon>Paracoccus</taxon>
    </lineage>
</organism>
<evidence type="ECO:0000313" key="2">
    <source>
        <dbReference type="EMBL" id="MCQ0971656.1"/>
    </source>
</evidence>
<protein>
    <submittedName>
        <fullName evidence="2">GNAT family N-acetyltransferase</fullName>
    </submittedName>
</protein>